<dbReference type="Gene3D" id="3.30.565.10">
    <property type="entry name" value="Histidine kinase-like ATPase, C-terminal domain"/>
    <property type="match status" value="1"/>
</dbReference>
<comment type="caution">
    <text evidence="2">The sequence shown here is derived from an EMBL/GenBank/DDBJ whole genome shotgun (WGS) entry which is preliminary data.</text>
</comment>
<dbReference type="RefSeq" id="WP_130966341.1">
    <property type="nucleotide sequence ID" value="NZ_SIXI01000001.1"/>
</dbReference>
<dbReference type="InterPro" id="IPR035965">
    <property type="entry name" value="PAS-like_dom_sf"/>
</dbReference>
<dbReference type="InterPro" id="IPR003594">
    <property type="entry name" value="HATPase_dom"/>
</dbReference>
<proteinExistence type="predicted"/>
<dbReference type="AlphaFoldDB" id="A0A4Q9H427"/>
<dbReference type="OrthoDB" id="8879037at2"/>
<organism evidence="2 3">
    <name type="scientific">Aquabacterium lacunae</name>
    <dbReference type="NCBI Taxonomy" id="2528630"/>
    <lineage>
        <taxon>Bacteria</taxon>
        <taxon>Pseudomonadati</taxon>
        <taxon>Pseudomonadota</taxon>
        <taxon>Betaproteobacteria</taxon>
        <taxon>Burkholderiales</taxon>
        <taxon>Aquabacterium</taxon>
    </lineage>
</organism>
<evidence type="ECO:0000313" key="2">
    <source>
        <dbReference type="EMBL" id="TBO34391.1"/>
    </source>
</evidence>
<gene>
    <name evidence="2" type="ORF">EYS42_02950</name>
</gene>
<evidence type="ECO:0000259" key="1">
    <source>
        <dbReference type="PROSITE" id="PS50109"/>
    </source>
</evidence>
<sequence>MNDAFRLMFDQVKSGIIWLQRNGTVRYANKAAVQMTPCLLGSPLMDPVAERTVKAAGQDLIKLPFQFELTTQEEHPDTIRAVVINAPVGGDLMLVLNNVSEERWYSSALENLIGYIEAEMAAPIEHLIQKMPTAISVAQANSANPELLPLVQEARALSGKLGKLRDLVSVFGQGAIQRDERINMVELLKQVLGETMPLAQSREVTVATEGLEGDLPAVYGSSAWLSKALVEYLEHTIRSAQQGGLIELSISALGTRLLLRARNRGLFVSNHERRGAFVPFGVGDGYEQGTTRPGIGLALSQRILEQHGGNVRIEDDFDSVDFVMEIPAGAPATQDAQLSVEQAQRYARDMAQLMARKMSRTPATTGKGN</sequence>
<dbReference type="SUPFAM" id="SSF55874">
    <property type="entry name" value="ATPase domain of HSP90 chaperone/DNA topoisomerase II/histidine kinase"/>
    <property type="match status" value="1"/>
</dbReference>
<dbReference type="Pfam" id="PF02518">
    <property type="entry name" value="HATPase_c"/>
    <property type="match status" value="1"/>
</dbReference>
<dbReference type="EMBL" id="SIXI01000001">
    <property type="protein sequence ID" value="TBO34391.1"/>
    <property type="molecule type" value="Genomic_DNA"/>
</dbReference>
<evidence type="ECO:0000313" key="3">
    <source>
        <dbReference type="Proteomes" id="UP000292120"/>
    </source>
</evidence>
<accession>A0A4Q9H427</accession>
<dbReference type="SMART" id="SM00387">
    <property type="entry name" value="HATPase_c"/>
    <property type="match status" value="1"/>
</dbReference>
<dbReference type="Proteomes" id="UP000292120">
    <property type="component" value="Unassembled WGS sequence"/>
</dbReference>
<dbReference type="PROSITE" id="PS50109">
    <property type="entry name" value="HIS_KIN"/>
    <property type="match status" value="1"/>
</dbReference>
<dbReference type="InterPro" id="IPR036890">
    <property type="entry name" value="HATPase_C_sf"/>
</dbReference>
<keyword evidence="3" id="KW-1185">Reference proteome</keyword>
<dbReference type="InterPro" id="IPR005467">
    <property type="entry name" value="His_kinase_dom"/>
</dbReference>
<feature type="domain" description="Histidine kinase" evidence="1">
    <location>
        <begin position="115"/>
        <end position="330"/>
    </location>
</feature>
<protein>
    <recommendedName>
        <fullName evidence="1">Histidine kinase domain-containing protein</fullName>
    </recommendedName>
</protein>
<name>A0A4Q9H427_9BURK</name>
<dbReference type="SUPFAM" id="SSF55785">
    <property type="entry name" value="PYP-like sensor domain (PAS domain)"/>
    <property type="match status" value="1"/>
</dbReference>
<reference evidence="2 3" key="1">
    <citation type="submission" date="2019-02" db="EMBL/GenBank/DDBJ databases">
        <title>Aquabacterium sp. strain KMB7.</title>
        <authorList>
            <person name="Chen W.-M."/>
        </authorList>
    </citation>
    <scope>NUCLEOTIDE SEQUENCE [LARGE SCALE GENOMIC DNA]</scope>
    <source>
        <strain evidence="2 3">KMB7</strain>
    </source>
</reference>